<keyword evidence="3" id="KW-0804">Transcription</keyword>
<name>A0ABW8AM96_9ACTN</name>
<proteinExistence type="predicted"/>
<feature type="domain" description="HTH tetR-type" evidence="5">
    <location>
        <begin position="15"/>
        <end position="74"/>
    </location>
</feature>
<evidence type="ECO:0000256" key="3">
    <source>
        <dbReference type="ARBA" id="ARBA00023163"/>
    </source>
</evidence>
<evidence type="ECO:0000313" key="7">
    <source>
        <dbReference type="Proteomes" id="UP001612915"/>
    </source>
</evidence>
<dbReference type="Proteomes" id="UP001612915">
    <property type="component" value="Unassembled WGS sequence"/>
</dbReference>
<dbReference type="SUPFAM" id="SSF46689">
    <property type="entry name" value="Homeodomain-like"/>
    <property type="match status" value="1"/>
</dbReference>
<keyword evidence="1" id="KW-0805">Transcription regulation</keyword>
<dbReference type="InterPro" id="IPR050109">
    <property type="entry name" value="HTH-type_TetR-like_transc_reg"/>
</dbReference>
<evidence type="ECO:0000256" key="2">
    <source>
        <dbReference type="ARBA" id="ARBA00023125"/>
    </source>
</evidence>
<evidence type="ECO:0000256" key="4">
    <source>
        <dbReference type="PROSITE-ProRule" id="PRU00335"/>
    </source>
</evidence>
<dbReference type="InterPro" id="IPR001647">
    <property type="entry name" value="HTH_TetR"/>
</dbReference>
<dbReference type="PRINTS" id="PR00455">
    <property type="entry name" value="HTHTETR"/>
</dbReference>
<dbReference type="RefSeq" id="WP_398279311.1">
    <property type="nucleotide sequence ID" value="NZ_JBITLV010000003.1"/>
</dbReference>
<dbReference type="PROSITE" id="PS01081">
    <property type="entry name" value="HTH_TETR_1"/>
    <property type="match status" value="1"/>
</dbReference>
<dbReference type="InterPro" id="IPR023772">
    <property type="entry name" value="DNA-bd_HTH_TetR-type_CS"/>
</dbReference>
<dbReference type="PANTHER" id="PTHR30055">
    <property type="entry name" value="HTH-TYPE TRANSCRIPTIONAL REGULATOR RUTR"/>
    <property type="match status" value="1"/>
</dbReference>
<evidence type="ECO:0000256" key="1">
    <source>
        <dbReference type="ARBA" id="ARBA00023015"/>
    </source>
</evidence>
<dbReference type="EMBL" id="JBITLV010000003">
    <property type="protein sequence ID" value="MFI7587501.1"/>
    <property type="molecule type" value="Genomic_DNA"/>
</dbReference>
<feature type="DNA-binding region" description="H-T-H motif" evidence="4">
    <location>
        <begin position="37"/>
        <end position="56"/>
    </location>
</feature>
<protein>
    <submittedName>
        <fullName evidence="6">TetR/AcrR family transcriptional regulator</fullName>
    </submittedName>
</protein>
<keyword evidence="2 4" id="KW-0238">DNA-binding</keyword>
<dbReference type="PROSITE" id="PS50977">
    <property type="entry name" value="HTH_TETR_2"/>
    <property type="match status" value="1"/>
</dbReference>
<keyword evidence="7" id="KW-1185">Reference proteome</keyword>
<dbReference type="PANTHER" id="PTHR30055:SF234">
    <property type="entry name" value="HTH-TYPE TRANSCRIPTIONAL REGULATOR BETI"/>
    <property type="match status" value="1"/>
</dbReference>
<comment type="caution">
    <text evidence="6">The sequence shown here is derived from an EMBL/GenBank/DDBJ whole genome shotgun (WGS) entry which is preliminary data.</text>
</comment>
<accession>A0ABW8AM96</accession>
<sequence>MVETPRRRAPGMSLEERREMIVRAALPLVAELGPGVTTQQIARAAGIGEATVFRAFEDKAALLRACMTEAMRPEYVHEALDAIELEQTLEERLLEAALTLTAHARRVGVVVQALMMSGLKVARDDPASQDKRLQLHRSREESLARTAARLVVLMEPDADRFRVPLPTAARAFAFLAMSQGRPGSLGDGEHDEAAEMAELIDLFLHGSLKSI</sequence>
<reference evidence="6 7" key="1">
    <citation type="submission" date="2024-10" db="EMBL/GenBank/DDBJ databases">
        <title>The Natural Products Discovery Center: Release of the First 8490 Sequenced Strains for Exploring Actinobacteria Biosynthetic Diversity.</title>
        <authorList>
            <person name="Kalkreuter E."/>
            <person name="Kautsar S.A."/>
            <person name="Yang D."/>
            <person name="Bader C.D."/>
            <person name="Teijaro C.N."/>
            <person name="Fluegel L."/>
            <person name="Davis C.M."/>
            <person name="Simpson J.R."/>
            <person name="Lauterbach L."/>
            <person name="Steele A.D."/>
            <person name="Gui C."/>
            <person name="Meng S."/>
            <person name="Li G."/>
            <person name="Viehrig K."/>
            <person name="Ye F."/>
            <person name="Su P."/>
            <person name="Kiefer A.F."/>
            <person name="Nichols A."/>
            <person name="Cepeda A.J."/>
            <person name="Yan W."/>
            <person name="Fan B."/>
            <person name="Jiang Y."/>
            <person name="Adhikari A."/>
            <person name="Zheng C.-J."/>
            <person name="Schuster L."/>
            <person name="Cowan T.M."/>
            <person name="Smanski M.J."/>
            <person name="Chevrette M.G."/>
            <person name="De Carvalho L.P.S."/>
            <person name="Shen B."/>
        </authorList>
    </citation>
    <scope>NUCLEOTIDE SEQUENCE [LARGE SCALE GENOMIC DNA]</scope>
    <source>
        <strain evidence="6 7">NPDC049639</strain>
    </source>
</reference>
<organism evidence="6 7">
    <name type="scientific">Spongisporangium articulatum</name>
    <dbReference type="NCBI Taxonomy" id="3362603"/>
    <lineage>
        <taxon>Bacteria</taxon>
        <taxon>Bacillati</taxon>
        <taxon>Actinomycetota</taxon>
        <taxon>Actinomycetes</taxon>
        <taxon>Kineosporiales</taxon>
        <taxon>Kineosporiaceae</taxon>
        <taxon>Spongisporangium</taxon>
    </lineage>
</organism>
<dbReference type="Pfam" id="PF00440">
    <property type="entry name" value="TetR_N"/>
    <property type="match status" value="1"/>
</dbReference>
<dbReference type="Gene3D" id="1.10.357.10">
    <property type="entry name" value="Tetracycline Repressor, domain 2"/>
    <property type="match status" value="1"/>
</dbReference>
<evidence type="ECO:0000259" key="5">
    <source>
        <dbReference type="PROSITE" id="PS50977"/>
    </source>
</evidence>
<gene>
    <name evidence="6" type="ORF">ACIB24_10555</name>
</gene>
<dbReference type="InterPro" id="IPR009057">
    <property type="entry name" value="Homeodomain-like_sf"/>
</dbReference>
<evidence type="ECO:0000313" key="6">
    <source>
        <dbReference type="EMBL" id="MFI7587501.1"/>
    </source>
</evidence>